<dbReference type="GO" id="GO:0033743">
    <property type="term" value="F:peptide-methionine (R)-S-oxide reductase activity"/>
    <property type="evidence" value="ECO:0007669"/>
    <property type="project" value="UniProtKB-EC"/>
</dbReference>
<dbReference type="InterPro" id="IPR028427">
    <property type="entry name" value="Met_Sox_Rdtase_MsrB"/>
</dbReference>
<dbReference type="PROSITE" id="PS51790">
    <property type="entry name" value="MSRB"/>
    <property type="match status" value="1"/>
</dbReference>
<dbReference type="AlphaFoldDB" id="A0A6I6MMC9"/>
<reference evidence="7" key="1">
    <citation type="submission" date="2019-12" db="EMBL/GenBank/DDBJ databases">
        <title>Complete genome of Terracaulis silvestris 0127_4.</title>
        <authorList>
            <person name="Vieira S."/>
            <person name="Riedel T."/>
            <person name="Sproer C."/>
            <person name="Pascual J."/>
            <person name="Boedeker C."/>
            <person name="Overmann J."/>
        </authorList>
    </citation>
    <scope>NUCLEOTIDE SEQUENCE [LARGE SCALE GENOMIC DNA]</scope>
    <source>
        <strain evidence="7">0127_4</strain>
    </source>
</reference>
<proteinExistence type="predicted"/>
<gene>
    <name evidence="6" type="primary">msrAB</name>
    <name evidence="6" type="ORF">DSM104635_00940</name>
</gene>
<evidence type="ECO:0000256" key="2">
    <source>
        <dbReference type="ARBA" id="ARBA00023002"/>
    </source>
</evidence>
<keyword evidence="4" id="KW-0732">Signal</keyword>
<dbReference type="PANTHER" id="PTHR10173:SF59">
    <property type="entry name" value="PEPTIDE METHIONINE SULFOXIDE REDUCTASE MSRA_MSRB"/>
    <property type="match status" value="1"/>
</dbReference>
<keyword evidence="2" id="KW-0560">Oxidoreductase</keyword>
<evidence type="ECO:0000256" key="1">
    <source>
        <dbReference type="ARBA" id="ARBA00012499"/>
    </source>
</evidence>
<sequence>MKFAPILALALLAAGGAGYYAYAQTRQPALHTERSPNALERLRNWVMDRNGTERAFDNQYWDHHETGIYVEARTGEALFASTNKFDSGSGWPSFTTPIDPDNIILREDNALGMRRIEVRSRRGNAHLGHVFDDGPRNSGGQRFCINSCAIRFIPRARMEAEGYGRYLSIVDGTAQTASR</sequence>
<dbReference type="RefSeq" id="WP_158765085.1">
    <property type="nucleotide sequence ID" value="NZ_CP047045.1"/>
</dbReference>
<dbReference type="InterPro" id="IPR011057">
    <property type="entry name" value="Mss4-like_sf"/>
</dbReference>
<evidence type="ECO:0000256" key="3">
    <source>
        <dbReference type="ARBA" id="ARBA00048488"/>
    </source>
</evidence>
<dbReference type="Pfam" id="PF01641">
    <property type="entry name" value="SelR"/>
    <property type="match status" value="1"/>
</dbReference>
<dbReference type="GO" id="GO:0006979">
    <property type="term" value="P:response to oxidative stress"/>
    <property type="evidence" value="ECO:0007669"/>
    <property type="project" value="InterPro"/>
</dbReference>
<dbReference type="NCBIfam" id="TIGR00357">
    <property type="entry name" value="peptide-methionine (R)-S-oxide reductase MsrB"/>
    <property type="match status" value="1"/>
</dbReference>
<dbReference type="EMBL" id="CP047045">
    <property type="protein sequence ID" value="QGZ94124.1"/>
    <property type="molecule type" value="Genomic_DNA"/>
</dbReference>
<dbReference type="SUPFAM" id="SSF51316">
    <property type="entry name" value="Mss4-like"/>
    <property type="match status" value="1"/>
</dbReference>
<feature type="signal peptide" evidence="4">
    <location>
        <begin position="1"/>
        <end position="23"/>
    </location>
</feature>
<dbReference type="KEGG" id="tsv:DSM104635_00940"/>
<comment type="catalytic activity">
    <reaction evidence="3">
        <text>L-methionyl-[protein] + [thioredoxin]-disulfide + H2O = L-methionyl-(R)-S-oxide-[protein] + [thioredoxin]-dithiol</text>
        <dbReference type="Rhea" id="RHEA:24164"/>
        <dbReference type="Rhea" id="RHEA-COMP:10698"/>
        <dbReference type="Rhea" id="RHEA-COMP:10700"/>
        <dbReference type="Rhea" id="RHEA-COMP:12313"/>
        <dbReference type="Rhea" id="RHEA-COMP:12314"/>
        <dbReference type="ChEBI" id="CHEBI:15377"/>
        <dbReference type="ChEBI" id="CHEBI:16044"/>
        <dbReference type="ChEBI" id="CHEBI:29950"/>
        <dbReference type="ChEBI" id="CHEBI:45764"/>
        <dbReference type="ChEBI" id="CHEBI:50058"/>
        <dbReference type="EC" id="1.8.4.12"/>
    </reaction>
</comment>
<feature type="chain" id="PRO_5026107215" description="peptide-methionine (R)-S-oxide reductase" evidence="4">
    <location>
        <begin position="24"/>
        <end position="179"/>
    </location>
</feature>
<keyword evidence="7" id="KW-1185">Reference proteome</keyword>
<evidence type="ECO:0000256" key="4">
    <source>
        <dbReference type="SAM" id="SignalP"/>
    </source>
</evidence>
<protein>
    <recommendedName>
        <fullName evidence="1">peptide-methionine (R)-S-oxide reductase</fullName>
        <ecNumber evidence="1">1.8.4.12</ecNumber>
    </recommendedName>
</protein>
<accession>A0A6I6MMC9</accession>
<evidence type="ECO:0000313" key="7">
    <source>
        <dbReference type="Proteomes" id="UP000431269"/>
    </source>
</evidence>
<dbReference type="GO" id="GO:0030091">
    <property type="term" value="P:protein repair"/>
    <property type="evidence" value="ECO:0007669"/>
    <property type="project" value="InterPro"/>
</dbReference>
<evidence type="ECO:0000259" key="5">
    <source>
        <dbReference type="PROSITE" id="PS51790"/>
    </source>
</evidence>
<organism evidence="6 7">
    <name type="scientific">Terricaulis silvestris</name>
    <dbReference type="NCBI Taxonomy" id="2686094"/>
    <lineage>
        <taxon>Bacteria</taxon>
        <taxon>Pseudomonadati</taxon>
        <taxon>Pseudomonadota</taxon>
        <taxon>Alphaproteobacteria</taxon>
        <taxon>Caulobacterales</taxon>
        <taxon>Caulobacteraceae</taxon>
        <taxon>Terricaulis</taxon>
    </lineage>
</organism>
<dbReference type="InterPro" id="IPR002579">
    <property type="entry name" value="Met_Sox_Rdtase_MsrB_dom"/>
</dbReference>
<dbReference type="PANTHER" id="PTHR10173">
    <property type="entry name" value="METHIONINE SULFOXIDE REDUCTASE"/>
    <property type="match status" value="1"/>
</dbReference>
<evidence type="ECO:0000313" key="6">
    <source>
        <dbReference type="EMBL" id="QGZ94124.1"/>
    </source>
</evidence>
<dbReference type="GO" id="GO:0005737">
    <property type="term" value="C:cytoplasm"/>
    <property type="evidence" value="ECO:0007669"/>
    <property type="project" value="TreeGrafter"/>
</dbReference>
<dbReference type="Gene3D" id="2.170.150.20">
    <property type="entry name" value="Peptide methionine sulfoxide reductase"/>
    <property type="match status" value="1"/>
</dbReference>
<dbReference type="Proteomes" id="UP000431269">
    <property type="component" value="Chromosome"/>
</dbReference>
<name>A0A6I6MMC9_9CAUL</name>
<dbReference type="EC" id="1.8.4.12" evidence="1"/>
<feature type="domain" description="MsrB" evidence="5">
    <location>
        <begin position="27"/>
        <end position="155"/>
    </location>
</feature>